<dbReference type="SUPFAM" id="SSF48013">
    <property type="entry name" value="NusB-like"/>
    <property type="match status" value="1"/>
</dbReference>
<name>A0A934V0J1_9PROT</name>
<proteinExistence type="inferred from homology"/>
<comment type="function">
    <text evidence="6">Involved in transcription antitermination. Required for transcription of ribosomal RNA (rRNA) genes. Binds specifically to the boxA antiterminator sequence of the ribosomal RNA (rrn) operons.</text>
</comment>
<keyword evidence="5 6" id="KW-0804">Transcription</keyword>
<comment type="similarity">
    <text evidence="1 6">Belongs to the NusB family.</text>
</comment>
<keyword evidence="4 6" id="KW-0805">Transcription regulation</keyword>
<dbReference type="Gene3D" id="1.10.940.10">
    <property type="entry name" value="NusB-like"/>
    <property type="match status" value="1"/>
</dbReference>
<evidence type="ECO:0000313" key="8">
    <source>
        <dbReference type="EMBL" id="MBK1697933.1"/>
    </source>
</evidence>
<dbReference type="AlphaFoldDB" id="A0A934V0J1"/>
<dbReference type="GO" id="GO:0006353">
    <property type="term" value="P:DNA-templated transcription termination"/>
    <property type="evidence" value="ECO:0007669"/>
    <property type="project" value="UniProtKB-UniRule"/>
</dbReference>
<organism evidence="8 9">
    <name type="scientific">Rhodovibrio salinarum</name>
    <dbReference type="NCBI Taxonomy" id="1087"/>
    <lineage>
        <taxon>Bacteria</taxon>
        <taxon>Pseudomonadati</taxon>
        <taxon>Pseudomonadota</taxon>
        <taxon>Alphaproteobacteria</taxon>
        <taxon>Rhodospirillales</taxon>
        <taxon>Rhodovibrionaceae</taxon>
        <taxon>Rhodovibrio</taxon>
    </lineage>
</organism>
<reference evidence="8" key="2">
    <citation type="journal article" date="2020" name="Microorganisms">
        <title>Osmotic Adaptation and Compatible Solute Biosynthesis of Phototrophic Bacteria as Revealed from Genome Analyses.</title>
        <authorList>
            <person name="Imhoff J.F."/>
            <person name="Rahn T."/>
            <person name="Kunzel S."/>
            <person name="Keller A."/>
            <person name="Neulinger S.C."/>
        </authorList>
    </citation>
    <scope>NUCLEOTIDE SEQUENCE</scope>
    <source>
        <strain evidence="8">DSM 9154</strain>
    </source>
</reference>
<comment type="caution">
    <text evidence="8">The sequence shown here is derived from an EMBL/GenBank/DDBJ whole genome shotgun (WGS) entry which is preliminary data.</text>
</comment>
<sequence>MNATTRPAMPETEETYVTTRADTRYKGQGPDRRRQARLAAVQALYQVELGEMTADRVVTEFLQYRLDETIDGIQLGRIDRGLFGDIVKGVVAHRTDLIDSLSGALAEGWSFERLERLLRIIMMCGLFELAHRPATPARTAIHEYVDLAKAFFDDREPRMVNGVLDHLAQVLRPEEIAERPDGEGDRSGTRDG</sequence>
<dbReference type="GO" id="GO:0003723">
    <property type="term" value="F:RNA binding"/>
    <property type="evidence" value="ECO:0007669"/>
    <property type="project" value="UniProtKB-UniRule"/>
</dbReference>
<evidence type="ECO:0000256" key="5">
    <source>
        <dbReference type="ARBA" id="ARBA00023163"/>
    </source>
</evidence>
<dbReference type="PANTHER" id="PTHR11078">
    <property type="entry name" value="N UTILIZATION SUBSTANCE PROTEIN B-RELATED"/>
    <property type="match status" value="1"/>
</dbReference>
<dbReference type="EMBL" id="NRRE01000026">
    <property type="protein sequence ID" value="MBK1697933.1"/>
    <property type="molecule type" value="Genomic_DNA"/>
</dbReference>
<evidence type="ECO:0000256" key="6">
    <source>
        <dbReference type="HAMAP-Rule" id="MF_00073"/>
    </source>
</evidence>
<dbReference type="GO" id="GO:0005829">
    <property type="term" value="C:cytosol"/>
    <property type="evidence" value="ECO:0007669"/>
    <property type="project" value="TreeGrafter"/>
</dbReference>
<dbReference type="Pfam" id="PF01029">
    <property type="entry name" value="NusB"/>
    <property type="match status" value="1"/>
</dbReference>
<dbReference type="InterPro" id="IPR006027">
    <property type="entry name" value="NusB_RsmB_TIM44"/>
</dbReference>
<dbReference type="InterPro" id="IPR011605">
    <property type="entry name" value="NusB_fam"/>
</dbReference>
<feature type="domain" description="NusB/RsmB/TIM44" evidence="7">
    <location>
        <begin position="34"/>
        <end position="168"/>
    </location>
</feature>
<evidence type="ECO:0000259" key="7">
    <source>
        <dbReference type="Pfam" id="PF01029"/>
    </source>
</evidence>
<gene>
    <name evidence="6" type="primary">nusB</name>
    <name evidence="8" type="ORF">CKO21_11835</name>
</gene>
<dbReference type="HAMAP" id="MF_00073">
    <property type="entry name" value="NusB"/>
    <property type="match status" value="1"/>
</dbReference>
<dbReference type="PANTHER" id="PTHR11078:SF3">
    <property type="entry name" value="ANTITERMINATION NUSB DOMAIN-CONTAINING PROTEIN"/>
    <property type="match status" value="1"/>
</dbReference>
<evidence type="ECO:0000256" key="1">
    <source>
        <dbReference type="ARBA" id="ARBA00005952"/>
    </source>
</evidence>
<dbReference type="Proteomes" id="UP000778970">
    <property type="component" value="Unassembled WGS sequence"/>
</dbReference>
<keyword evidence="3 6" id="KW-0694">RNA-binding</keyword>
<accession>A0A934V0J1</accession>
<evidence type="ECO:0000313" key="9">
    <source>
        <dbReference type="Proteomes" id="UP000778970"/>
    </source>
</evidence>
<evidence type="ECO:0000256" key="4">
    <source>
        <dbReference type="ARBA" id="ARBA00023015"/>
    </source>
</evidence>
<keyword evidence="9" id="KW-1185">Reference proteome</keyword>
<dbReference type="GO" id="GO:0031564">
    <property type="term" value="P:transcription antitermination"/>
    <property type="evidence" value="ECO:0007669"/>
    <property type="project" value="UniProtKB-KW"/>
</dbReference>
<evidence type="ECO:0000256" key="3">
    <source>
        <dbReference type="ARBA" id="ARBA00022884"/>
    </source>
</evidence>
<evidence type="ECO:0000256" key="2">
    <source>
        <dbReference type="ARBA" id="ARBA00022814"/>
    </source>
</evidence>
<reference evidence="8" key="1">
    <citation type="submission" date="2017-08" db="EMBL/GenBank/DDBJ databases">
        <authorList>
            <person name="Imhoff J.F."/>
            <person name="Rahn T."/>
            <person name="Kuenzel S."/>
            <person name="Neulinger S.C."/>
        </authorList>
    </citation>
    <scope>NUCLEOTIDE SEQUENCE</scope>
    <source>
        <strain evidence="8">DSM 9154</strain>
    </source>
</reference>
<dbReference type="NCBIfam" id="TIGR01951">
    <property type="entry name" value="nusB"/>
    <property type="match status" value="1"/>
</dbReference>
<keyword evidence="2 6" id="KW-0889">Transcription antitermination</keyword>
<protein>
    <recommendedName>
        <fullName evidence="6">Transcription antitermination protein NusB</fullName>
    </recommendedName>
    <alternativeName>
        <fullName evidence="6">Antitermination factor NusB</fullName>
    </alternativeName>
</protein>
<dbReference type="InterPro" id="IPR035926">
    <property type="entry name" value="NusB-like_sf"/>
</dbReference>